<dbReference type="Pfam" id="PF00646">
    <property type="entry name" value="F-box"/>
    <property type="match status" value="1"/>
</dbReference>
<dbReference type="HOGENOM" id="CLU_566334_0_0_1"/>
<proteinExistence type="predicted"/>
<dbReference type="SUPFAM" id="SSF52047">
    <property type="entry name" value="RNI-like"/>
    <property type="match status" value="1"/>
</dbReference>
<dbReference type="InterPro" id="IPR036047">
    <property type="entry name" value="F-box-like_dom_sf"/>
</dbReference>
<evidence type="ECO:0000313" key="3">
    <source>
        <dbReference type="Proteomes" id="UP000054166"/>
    </source>
</evidence>
<dbReference type="InterPro" id="IPR032675">
    <property type="entry name" value="LRR_dom_sf"/>
</dbReference>
<reference evidence="3" key="2">
    <citation type="submission" date="2015-01" db="EMBL/GenBank/DDBJ databases">
        <title>Evolutionary Origins and Diversification of the Mycorrhizal Mutualists.</title>
        <authorList>
            <consortium name="DOE Joint Genome Institute"/>
            <consortium name="Mycorrhizal Genomics Consortium"/>
            <person name="Kohler A."/>
            <person name="Kuo A."/>
            <person name="Nagy L.G."/>
            <person name="Floudas D."/>
            <person name="Copeland A."/>
            <person name="Barry K.W."/>
            <person name="Cichocki N."/>
            <person name="Veneault-Fourrey C."/>
            <person name="LaButti K."/>
            <person name="Lindquist E.A."/>
            <person name="Lipzen A."/>
            <person name="Lundell T."/>
            <person name="Morin E."/>
            <person name="Murat C."/>
            <person name="Riley R."/>
            <person name="Ohm R."/>
            <person name="Sun H."/>
            <person name="Tunlid A."/>
            <person name="Henrissat B."/>
            <person name="Grigoriev I.V."/>
            <person name="Hibbett D.S."/>
            <person name="Martin F."/>
        </authorList>
    </citation>
    <scope>NUCLEOTIDE SEQUENCE [LARGE SCALE GENOMIC DNA]</scope>
    <source>
        <strain evidence="3">F 1598</strain>
    </source>
</reference>
<dbReference type="InParanoid" id="A0A0C3F130"/>
<dbReference type="InterPro" id="IPR001810">
    <property type="entry name" value="F-box_dom"/>
</dbReference>
<protein>
    <recommendedName>
        <fullName evidence="1">F-box domain-containing protein</fullName>
    </recommendedName>
</protein>
<dbReference type="CDD" id="cd09917">
    <property type="entry name" value="F-box_SF"/>
    <property type="match status" value="1"/>
</dbReference>
<sequence length="482" mass="54166">MVRLDLVTDIGAIDVSSLELPNGGPRLPTDLWPDIISHLSFESLESVMFVCHYFRTLAQPFFFRTLAIKPFALYLSWTRQRNEDDCNWIKQKLEFYSSPTIARHVQICRITPYRPSGINSAFGTDRGRSTIDPIFKLLPQLTNLTEIDLDTVHLTEDNMKQMSRIPRLNTVFVKNCIVMALPIRLAAKTVFLRLKRCRSFHPSQPNALLLSLLQPDVVESLCMTGDPVAADFDDIARLPSLQCLHTLCINYSTALLASFLPCLTQLPVLREIILRVHSTYSPALQSSFLLPPSAIPLLEKYGGPLELAGYFGQGRPLKHLKLCGVHTGDNLLKHLSALNSDADIEALEFHVVDVNKSLLDGLFDTRLGFPSIKALDITFDSMDHKLLTCVLPTMRLPLDIEYLSIVQSDQSSDHAVPADELVLKKAYLTQYSALRYVAFTGNGYSWRFDPSTGAPAKGSRTMEDWQRPTLSQAMIERISKDD</sequence>
<dbReference type="Proteomes" id="UP000054166">
    <property type="component" value="Unassembled WGS sequence"/>
</dbReference>
<name>A0A0C3F130_PILCF</name>
<dbReference type="OrthoDB" id="2863717at2759"/>
<dbReference type="SUPFAM" id="SSF81383">
    <property type="entry name" value="F-box domain"/>
    <property type="match status" value="1"/>
</dbReference>
<feature type="domain" description="F-box" evidence="1">
    <location>
        <begin position="26"/>
        <end position="58"/>
    </location>
</feature>
<accession>A0A0C3F130</accession>
<gene>
    <name evidence="2" type="ORF">PILCRDRAFT_828697</name>
</gene>
<dbReference type="EMBL" id="KN833071">
    <property type="protein sequence ID" value="KIM73869.1"/>
    <property type="molecule type" value="Genomic_DNA"/>
</dbReference>
<keyword evidence="3" id="KW-1185">Reference proteome</keyword>
<dbReference type="AlphaFoldDB" id="A0A0C3F130"/>
<evidence type="ECO:0000313" key="2">
    <source>
        <dbReference type="EMBL" id="KIM73869.1"/>
    </source>
</evidence>
<organism evidence="2 3">
    <name type="scientific">Piloderma croceum (strain F 1598)</name>
    <dbReference type="NCBI Taxonomy" id="765440"/>
    <lineage>
        <taxon>Eukaryota</taxon>
        <taxon>Fungi</taxon>
        <taxon>Dikarya</taxon>
        <taxon>Basidiomycota</taxon>
        <taxon>Agaricomycotina</taxon>
        <taxon>Agaricomycetes</taxon>
        <taxon>Agaricomycetidae</taxon>
        <taxon>Atheliales</taxon>
        <taxon>Atheliaceae</taxon>
        <taxon>Piloderma</taxon>
    </lineage>
</organism>
<reference evidence="2 3" key="1">
    <citation type="submission" date="2014-04" db="EMBL/GenBank/DDBJ databases">
        <authorList>
            <consortium name="DOE Joint Genome Institute"/>
            <person name="Kuo A."/>
            <person name="Tarkka M."/>
            <person name="Buscot F."/>
            <person name="Kohler A."/>
            <person name="Nagy L.G."/>
            <person name="Floudas D."/>
            <person name="Copeland A."/>
            <person name="Barry K.W."/>
            <person name="Cichocki N."/>
            <person name="Veneault-Fourrey C."/>
            <person name="LaButti K."/>
            <person name="Lindquist E.A."/>
            <person name="Lipzen A."/>
            <person name="Lundell T."/>
            <person name="Morin E."/>
            <person name="Murat C."/>
            <person name="Sun H."/>
            <person name="Tunlid A."/>
            <person name="Henrissat B."/>
            <person name="Grigoriev I.V."/>
            <person name="Hibbett D.S."/>
            <person name="Martin F."/>
            <person name="Nordberg H.P."/>
            <person name="Cantor M.N."/>
            <person name="Hua S.X."/>
        </authorList>
    </citation>
    <scope>NUCLEOTIDE SEQUENCE [LARGE SCALE GENOMIC DNA]</scope>
    <source>
        <strain evidence="2 3">F 1598</strain>
    </source>
</reference>
<dbReference type="Gene3D" id="3.80.10.10">
    <property type="entry name" value="Ribonuclease Inhibitor"/>
    <property type="match status" value="1"/>
</dbReference>
<evidence type="ECO:0000259" key="1">
    <source>
        <dbReference type="Pfam" id="PF00646"/>
    </source>
</evidence>